<dbReference type="InterPro" id="IPR047140">
    <property type="entry name" value="LabA"/>
</dbReference>
<dbReference type="Pfam" id="PF01936">
    <property type="entry name" value="NYN"/>
    <property type="match status" value="1"/>
</dbReference>
<gene>
    <name evidence="2" type="ORF">COT67_01085</name>
</gene>
<comment type="caution">
    <text evidence="2">The sequence shown here is derived from an EMBL/GenBank/DDBJ whole genome shotgun (WGS) entry which is preliminary data.</text>
</comment>
<dbReference type="CDD" id="cd10911">
    <property type="entry name" value="PIN_LabA"/>
    <property type="match status" value="1"/>
</dbReference>
<evidence type="ECO:0000313" key="3">
    <source>
        <dbReference type="Proteomes" id="UP000230353"/>
    </source>
</evidence>
<dbReference type="AlphaFoldDB" id="A0A2H0WLM9"/>
<dbReference type="Proteomes" id="UP000230353">
    <property type="component" value="Unassembled WGS sequence"/>
</dbReference>
<accession>A0A2H0WLM9</accession>
<feature type="domain" description="NYN" evidence="1">
    <location>
        <begin position="36"/>
        <end position="197"/>
    </location>
</feature>
<dbReference type="InterPro" id="IPR021139">
    <property type="entry name" value="NYN"/>
</dbReference>
<dbReference type="Gene3D" id="3.40.50.1010">
    <property type="entry name" value="5'-nuclease"/>
    <property type="match status" value="1"/>
</dbReference>
<sequence>MKSPRRLSNSPKSKNLVLYKSMFNQKIQETKNENVVYVFIDASNLWDALKAKGKFLDFERAMKYIKEKFNGTTIKAFYYTAYPAEGTRSYSLDGKHRFFTFLKKGLGFAVIKKELKRISIVSKEGESIEEKGNMDVEITIDALHHFQKYSIAVFFTGDSDFLALVTYLKNHGKKVFIFSSKNNVSQELRTGADGYTDVLEIEDIWGKELKHKAELEKEFK</sequence>
<name>A0A2H0WLM9_9BACT</name>
<dbReference type="PANTHER" id="PTHR35458:SF2">
    <property type="entry name" value="SLR0755 PROTEIN"/>
    <property type="match status" value="1"/>
</dbReference>
<evidence type="ECO:0000259" key="1">
    <source>
        <dbReference type="Pfam" id="PF01936"/>
    </source>
</evidence>
<organism evidence="2 3">
    <name type="scientific">Candidatus Tagabacteria bacterium CG09_land_8_20_14_0_10_41_14</name>
    <dbReference type="NCBI Taxonomy" id="1975021"/>
    <lineage>
        <taxon>Bacteria</taxon>
        <taxon>Candidatus Tagaibacteriota</taxon>
    </lineage>
</organism>
<dbReference type="GO" id="GO:0004540">
    <property type="term" value="F:RNA nuclease activity"/>
    <property type="evidence" value="ECO:0007669"/>
    <property type="project" value="InterPro"/>
</dbReference>
<reference evidence="3" key="1">
    <citation type="submission" date="2017-09" db="EMBL/GenBank/DDBJ databases">
        <title>Depth-based differentiation of microbial function through sediment-hosted aquifers and enrichment of novel symbionts in the deep terrestrial subsurface.</title>
        <authorList>
            <person name="Probst A.J."/>
            <person name="Ladd B."/>
            <person name="Jarett J.K."/>
            <person name="Geller-Mcgrath D.E."/>
            <person name="Sieber C.M.K."/>
            <person name="Emerson J.B."/>
            <person name="Anantharaman K."/>
            <person name="Thomas B.C."/>
            <person name="Malmstrom R."/>
            <person name="Stieglmeier M."/>
            <person name="Klingl A."/>
            <person name="Woyke T."/>
            <person name="Ryan C.M."/>
            <person name="Banfield J.F."/>
        </authorList>
    </citation>
    <scope>NUCLEOTIDE SEQUENCE [LARGE SCALE GENOMIC DNA]</scope>
</reference>
<protein>
    <recommendedName>
        <fullName evidence="1">NYN domain-containing protein</fullName>
    </recommendedName>
</protein>
<proteinExistence type="predicted"/>
<dbReference type="PANTHER" id="PTHR35458">
    <property type="entry name" value="SLR0755 PROTEIN"/>
    <property type="match status" value="1"/>
</dbReference>
<dbReference type="EMBL" id="PEZL01000015">
    <property type="protein sequence ID" value="PIS13556.1"/>
    <property type="molecule type" value="Genomic_DNA"/>
</dbReference>
<evidence type="ECO:0000313" key="2">
    <source>
        <dbReference type="EMBL" id="PIS13556.1"/>
    </source>
</evidence>